<sequence length="67" mass="6547">MSVWLSPPPLMPSLLGGPAVGCHGGGGGGDAICPALLDLTGPGPDLARLALPPFPACHAWPPGAALR</sequence>
<dbReference type="EMBL" id="JBGNUJ010000008">
    <property type="protein sequence ID" value="KAL3956655.1"/>
    <property type="molecule type" value="Genomic_DNA"/>
</dbReference>
<name>A0ACC4DJX3_PURLI</name>
<evidence type="ECO:0000313" key="1">
    <source>
        <dbReference type="EMBL" id="KAL3956655.1"/>
    </source>
</evidence>
<organism evidence="1 2">
    <name type="scientific">Purpureocillium lilacinum</name>
    <name type="common">Paecilomyces lilacinus</name>
    <dbReference type="NCBI Taxonomy" id="33203"/>
    <lineage>
        <taxon>Eukaryota</taxon>
        <taxon>Fungi</taxon>
        <taxon>Dikarya</taxon>
        <taxon>Ascomycota</taxon>
        <taxon>Pezizomycotina</taxon>
        <taxon>Sordariomycetes</taxon>
        <taxon>Hypocreomycetidae</taxon>
        <taxon>Hypocreales</taxon>
        <taxon>Ophiocordycipitaceae</taxon>
        <taxon>Purpureocillium</taxon>
    </lineage>
</organism>
<keyword evidence="2" id="KW-1185">Reference proteome</keyword>
<comment type="caution">
    <text evidence="1">The sequence shown here is derived from an EMBL/GenBank/DDBJ whole genome shotgun (WGS) entry which is preliminary data.</text>
</comment>
<reference evidence="1" key="1">
    <citation type="submission" date="2024-12" db="EMBL/GenBank/DDBJ databases">
        <title>Comparative genomics and development of molecular markers within Purpureocillium lilacinum and among Purpureocillium species.</title>
        <authorList>
            <person name="Yeh Z.-Y."/>
            <person name="Ni N.-T."/>
            <person name="Lo P.-H."/>
            <person name="Mushyakhwo K."/>
            <person name="Lin C.-F."/>
            <person name="Nai Y.-S."/>
        </authorList>
    </citation>
    <scope>NUCLEOTIDE SEQUENCE</scope>
    <source>
        <strain evidence="1">NCHU-NPUST-175</strain>
    </source>
</reference>
<gene>
    <name evidence="1" type="ORF">ACCO45_009501</name>
</gene>
<protein>
    <submittedName>
        <fullName evidence="1">Uncharacterized protein</fullName>
    </submittedName>
</protein>
<dbReference type="Proteomes" id="UP001638806">
    <property type="component" value="Unassembled WGS sequence"/>
</dbReference>
<proteinExistence type="predicted"/>
<evidence type="ECO:0000313" key="2">
    <source>
        <dbReference type="Proteomes" id="UP001638806"/>
    </source>
</evidence>
<accession>A0ACC4DJX3</accession>